<keyword evidence="2" id="KW-1185">Reference proteome</keyword>
<sequence length="313" mass="36604">MIYFIICHFYRFFSDPKLSNISYNFREPQVLSKNKIITDKRSKLMASNLKCRVGLKEEIKTRNLSRKIMSEFRIQSLDKESSEVMMIRRPDKGLSKTKEKKNKHLKKMLKQFKYFHLDKSKRDVSRSGLRRDHEEAAPRIKRLGSDEIIYTRGLSKKITMPNTLFKNSRLSDLVELKKEKEGHSNSFFAYSPDDIALEDQCKKLGEKLPDISFNSKKKIKFKNGQLKKKLKPLRTLKMDTDIANINKWFSIGQKGPKNFKFREPCIVSSNRKAQSQSQSDIKPAFTTAIQPRFRSKLSSLFQCKEPATTFLKV</sequence>
<dbReference type="AlphaFoldDB" id="A0AAD1XAM7"/>
<dbReference type="Proteomes" id="UP001295684">
    <property type="component" value="Unassembled WGS sequence"/>
</dbReference>
<proteinExistence type="predicted"/>
<gene>
    <name evidence="1" type="ORF">ECRASSUSDP1_LOCUS4876</name>
</gene>
<organism evidence="1 2">
    <name type="scientific">Euplotes crassus</name>
    <dbReference type="NCBI Taxonomy" id="5936"/>
    <lineage>
        <taxon>Eukaryota</taxon>
        <taxon>Sar</taxon>
        <taxon>Alveolata</taxon>
        <taxon>Ciliophora</taxon>
        <taxon>Intramacronucleata</taxon>
        <taxon>Spirotrichea</taxon>
        <taxon>Hypotrichia</taxon>
        <taxon>Euplotida</taxon>
        <taxon>Euplotidae</taxon>
        <taxon>Moneuplotes</taxon>
    </lineage>
</organism>
<comment type="caution">
    <text evidence="1">The sequence shown here is derived from an EMBL/GenBank/DDBJ whole genome shotgun (WGS) entry which is preliminary data.</text>
</comment>
<reference evidence="1" key="1">
    <citation type="submission" date="2023-07" db="EMBL/GenBank/DDBJ databases">
        <authorList>
            <consortium name="AG Swart"/>
            <person name="Singh M."/>
            <person name="Singh A."/>
            <person name="Seah K."/>
            <person name="Emmerich C."/>
        </authorList>
    </citation>
    <scope>NUCLEOTIDE SEQUENCE</scope>
    <source>
        <strain evidence="1">DP1</strain>
    </source>
</reference>
<evidence type="ECO:0000313" key="1">
    <source>
        <dbReference type="EMBL" id="CAI2363540.1"/>
    </source>
</evidence>
<accession>A0AAD1XAM7</accession>
<name>A0AAD1XAM7_EUPCR</name>
<evidence type="ECO:0000313" key="2">
    <source>
        <dbReference type="Proteomes" id="UP001295684"/>
    </source>
</evidence>
<dbReference type="EMBL" id="CAMPGE010004691">
    <property type="protein sequence ID" value="CAI2363540.1"/>
    <property type="molecule type" value="Genomic_DNA"/>
</dbReference>
<protein>
    <submittedName>
        <fullName evidence="1">Uncharacterized protein</fullName>
    </submittedName>
</protein>